<dbReference type="InterPro" id="IPR005135">
    <property type="entry name" value="Endo/exonuclease/phosphatase"/>
</dbReference>
<dbReference type="InterPro" id="IPR036691">
    <property type="entry name" value="Endo/exonu/phosph_ase_sf"/>
</dbReference>
<accession>A0A9P0FL72</accession>
<feature type="region of interest" description="Disordered" evidence="1">
    <location>
        <begin position="231"/>
        <end position="252"/>
    </location>
</feature>
<evidence type="ECO:0000259" key="2">
    <source>
        <dbReference type="Pfam" id="PF14291"/>
    </source>
</evidence>
<keyword evidence="5" id="KW-1185">Reference proteome</keyword>
<evidence type="ECO:0000256" key="1">
    <source>
        <dbReference type="SAM" id="MobiDB-lite"/>
    </source>
</evidence>
<evidence type="ECO:0000259" key="3">
    <source>
        <dbReference type="Pfam" id="PF14529"/>
    </source>
</evidence>
<dbReference type="SUPFAM" id="SSF56219">
    <property type="entry name" value="DNase I-like"/>
    <property type="match status" value="1"/>
</dbReference>
<evidence type="ECO:0000313" key="4">
    <source>
        <dbReference type="EMBL" id="CAH0561807.1"/>
    </source>
</evidence>
<reference evidence="4" key="1">
    <citation type="submission" date="2021-12" db="EMBL/GenBank/DDBJ databases">
        <authorList>
            <person name="King R."/>
        </authorList>
    </citation>
    <scope>NUCLEOTIDE SEQUENCE</scope>
</reference>
<dbReference type="Gene3D" id="3.60.10.10">
    <property type="entry name" value="Endonuclease/exonuclease/phosphatase"/>
    <property type="match status" value="1"/>
</dbReference>
<evidence type="ECO:0000313" key="5">
    <source>
        <dbReference type="Proteomes" id="UP001154078"/>
    </source>
</evidence>
<dbReference type="Pfam" id="PF14529">
    <property type="entry name" value="Exo_endo_phos_2"/>
    <property type="match status" value="1"/>
</dbReference>
<dbReference type="AlphaFoldDB" id="A0A9P0FL72"/>
<dbReference type="EMBL" id="OV121139">
    <property type="protein sequence ID" value="CAH0561807.1"/>
    <property type="molecule type" value="Genomic_DNA"/>
</dbReference>
<dbReference type="Proteomes" id="UP001154078">
    <property type="component" value="Chromosome 8"/>
</dbReference>
<dbReference type="OrthoDB" id="6611207at2759"/>
<name>A0A9P0FL72_BRAAE</name>
<organism evidence="4 5">
    <name type="scientific">Brassicogethes aeneus</name>
    <name type="common">Rape pollen beetle</name>
    <name type="synonym">Meligethes aeneus</name>
    <dbReference type="NCBI Taxonomy" id="1431903"/>
    <lineage>
        <taxon>Eukaryota</taxon>
        <taxon>Metazoa</taxon>
        <taxon>Ecdysozoa</taxon>
        <taxon>Arthropoda</taxon>
        <taxon>Hexapoda</taxon>
        <taxon>Insecta</taxon>
        <taxon>Pterygota</taxon>
        <taxon>Neoptera</taxon>
        <taxon>Endopterygota</taxon>
        <taxon>Coleoptera</taxon>
        <taxon>Polyphaga</taxon>
        <taxon>Cucujiformia</taxon>
        <taxon>Nitidulidae</taxon>
        <taxon>Meligethinae</taxon>
        <taxon>Brassicogethes</taxon>
    </lineage>
</organism>
<feature type="domain" description="Endonuclease/exonuclease/phosphatase" evidence="3">
    <location>
        <begin position="328"/>
        <end position="420"/>
    </location>
</feature>
<sequence length="741" mass="84937">MYGYHDMNYKYDLEDLDNDRNTYLPNHNDRGIISFPDMLAPAARPVRIDPGTWSTNPRYVQDYSYSKSRPRSYSFFDDSSFNLAKSRDPRFTDGGNPEIKQKTVKSSKLSILPLQITLHSHELNKHQSNPSKEKCNICARNKDICLKSGNCETKCLHCGEQHKSTDKACQEYKRQQAIKKMMAFDNLSYYEAHQALNKPQYVPHPNDFPNTLKKANDNLINITQRPLNANEKRAPKRQYARATSPLKKKQNSRNPWLARYAQYANSSPNPPDPQKEPKTNMFIAGNDYPAEFDLFKASMNHFQKFSEKINQNLSKLLLTYRFNREILENLNNDLEGAMFLLGDFNAHHQSWGSHRANQNGNKIAEFINDNHLVILNDSTTTRLTKPGNNPSPIDLSIVSAAASPYTNWEKIPDNGPSDHLLYLMYLINKGSEVLKSEASNPGETDNSKPSNDPVYWKVNDWTREYFVKHGFMQNKDCDFEKSKRVFPEKNRFLSKSLYKRILANGDIVNRDYLVYSPSQGSVFCGPCKLFCKTSSQYIDEGFSDWKHGSQRIKEQENSTADLDSFLTFKQRAAEIGTINKQLISQVEEEINYWRTVLHRVVCVIKQLASRGLAFRGDDEVFGSLNNGNFMMCLELIAESSYLSSTVCEELIELMGKSVLDTIFNELKKSKYFSIIIDSTLDATHSDQLSFILRYVNENGLPEERFVGFLKHQGHTGAQLAESVLNFLNVCTERNGSINQYC</sequence>
<dbReference type="GO" id="GO:0003824">
    <property type="term" value="F:catalytic activity"/>
    <property type="evidence" value="ECO:0007669"/>
    <property type="project" value="InterPro"/>
</dbReference>
<dbReference type="Pfam" id="PF14291">
    <property type="entry name" value="DUF4371"/>
    <property type="match status" value="1"/>
</dbReference>
<dbReference type="PANTHER" id="PTHR45749">
    <property type="match status" value="1"/>
</dbReference>
<protein>
    <submittedName>
        <fullName evidence="4">Uncharacterized protein</fullName>
    </submittedName>
</protein>
<dbReference type="PANTHER" id="PTHR45749:SF23">
    <property type="entry name" value="ZINC FINGER MYM-TYPE PROTEIN 1-LIKE"/>
    <property type="match status" value="1"/>
</dbReference>
<proteinExistence type="predicted"/>
<feature type="domain" description="DUF4371" evidence="2">
    <location>
        <begin position="539"/>
        <end position="718"/>
    </location>
</feature>
<gene>
    <name evidence="4" type="ORF">MELIAE_LOCUS11132</name>
</gene>
<dbReference type="InterPro" id="IPR025398">
    <property type="entry name" value="DUF4371"/>
</dbReference>